<name>A0A0E9QE89_ANGAN</name>
<accession>A0A0E9QE89</accession>
<dbReference type="EMBL" id="GBXM01093381">
    <property type="protein sequence ID" value="JAH15196.1"/>
    <property type="molecule type" value="Transcribed_RNA"/>
</dbReference>
<reference evidence="1" key="1">
    <citation type="submission" date="2014-11" db="EMBL/GenBank/DDBJ databases">
        <authorList>
            <person name="Amaro Gonzalez C."/>
        </authorList>
    </citation>
    <scope>NUCLEOTIDE SEQUENCE</scope>
</reference>
<reference evidence="1" key="2">
    <citation type="journal article" date="2015" name="Fish Shellfish Immunol.">
        <title>Early steps in the European eel (Anguilla anguilla)-Vibrio vulnificus interaction in the gills: Role of the RtxA13 toxin.</title>
        <authorList>
            <person name="Callol A."/>
            <person name="Pajuelo D."/>
            <person name="Ebbesson L."/>
            <person name="Teles M."/>
            <person name="MacKenzie S."/>
            <person name="Amaro C."/>
        </authorList>
    </citation>
    <scope>NUCLEOTIDE SEQUENCE</scope>
</reference>
<proteinExistence type="predicted"/>
<sequence>MGQKDSFFPRVMCLCYHAMSNCLCNNV</sequence>
<organism evidence="1">
    <name type="scientific">Anguilla anguilla</name>
    <name type="common">European freshwater eel</name>
    <name type="synonym">Muraena anguilla</name>
    <dbReference type="NCBI Taxonomy" id="7936"/>
    <lineage>
        <taxon>Eukaryota</taxon>
        <taxon>Metazoa</taxon>
        <taxon>Chordata</taxon>
        <taxon>Craniata</taxon>
        <taxon>Vertebrata</taxon>
        <taxon>Euteleostomi</taxon>
        <taxon>Actinopterygii</taxon>
        <taxon>Neopterygii</taxon>
        <taxon>Teleostei</taxon>
        <taxon>Anguilliformes</taxon>
        <taxon>Anguillidae</taxon>
        <taxon>Anguilla</taxon>
    </lineage>
</organism>
<dbReference type="AlphaFoldDB" id="A0A0E9QE89"/>
<evidence type="ECO:0000313" key="1">
    <source>
        <dbReference type="EMBL" id="JAH15196.1"/>
    </source>
</evidence>
<protein>
    <submittedName>
        <fullName evidence="1">Uncharacterized protein</fullName>
    </submittedName>
</protein>